<gene>
    <name evidence="1" type="ORF">AMECASPLE_031670</name>
</gene>
<evidence type="ECO:0000313" key="2">
    <source>
        <dbReference type="Proteomes" id="UP001469553"/>
    </source>
</evidence>
<sequence length="151" mass="16817">MRSLQSAEIEEAEDMPHFILGGWISEAGEGEKNVTREQTRCVSGEMENVSVGLLEEDFLFHSLKQASMDGVFPADEESRGMRRKGRKSVCEDNGFNGPVHVLKGSPNLNLPLESLNLLLKESNESFWVYLDSSASSCHIKLTWIIETSPSN</sequence>
<proteinExistence type="predicted"/>
<name>A0ABV0Z4X5_9TELE</name>
<protein>
    <submittedName>
        <fullName evidence="1">Uncharacterized protein</fullName>
    </submittedName>
</protein>
<dbReference type="EMBL" id="JAHRIP010051001">
    <property type="protein sequence ID" value="MEQ2301011.1"/>
    <property type="molecule type" value="Genomic_DNA"/>
</dbReference>
<accession>A0ABV0Z4X5</accession>
<reference evidence="1 2" key="1">
    <citation type="submission" date="2021-06" db="EMBL/GenBank/DDBJ databases">
        <authorList>
            <person name="Palmer J.M."/>
        </authorList>
    </citation>
    <scope>NUCLEOTIDE SEQUENCE [LARGE SCALE GENOMIC DNA]</scope>
    <source>
        <strain evidence="1 2">AS_MEX2019</strain>
        <tissue evidence="1">Muscle</tissue>
    </source>
</reference>
<keyword evidence="2" id="KW-1185">Reference proteome</keyword>
<organism evidence="1 2">
    <name type="scientific">Ameca splendens</name>
    <dbReference type="NCBI Taxonomy" id="208324"/>
    <lineage>
        <taxon>Eukaryota</taxon>
        <taxon>Metazoa</taxon>
        <taxon>Chordata</taxon>
        <taxon>Craniata</taxon>
        <taxon>Vertebrata</taxon>
        <taxon>Euteleostomi</taxon>
        <taxon>Actinopterygii</taxon>
        <taxon>Neopterygii</taxon>
        <taxon>Teleostei</taxon>
        <taxon>Neoteleostei</taxon>
        <taxon>Acanthomorphata</taxon>
        <taxon>Ovalentaria</taxon>
        <taxon>Atherinomorphae</taxon>
        <taxon>Cyprinodontiformes</taxon>
        <taxon>Goodeidae</taxon>
        <taxon>Ameca</taxon>
    </lineage>
</organism>
<comment type="caution">
    <text evidence="1">The sequence shown here is derived from an EMBL/GenBank/DDBJ whole genome shotgun (WGS) entry which is preliminary data.</text>
</comment>
<dbReference type="Proteomes" id="UP001469553">
    <property type="component" value="Unassembled WGS sequence"/>
</dbReference>
<evidence type="ECO:0000313" key="1">
    <source>
        <dbReference type="EMBL" id="MEQ2301011.1"/>
    </source>
</evidence>